<keyword evidence="2" id="KW-1185">Reference proteome</keyword>
<evidence type="ECO:0000313" key="2">
    <source>
        <dbReference type="Proteomes" id="UP000466864"/>
    </source>
</evidence>
<dbReference type="Pfam" id="PF14367">
    <property type="entry name" value="DUF4411"/>
    <property type="match status" value="1"/>
</dbReference>
<organism evidence="1 2">
    <name type="scientific">Bilifractor porci</name>
    <dbReference type="NCBI Taxonomy" id="2606636"/>
    <lineage>
        <taxon>Bacteria</taxon>
        <taxon>Bacillati</taxon>
        <taxon>Bacillota</taxon>
        <taxon>Clostridia</taxon>
        <taxon>Lachnospirales</taxon>
        <taxon>Lachnospiraceae</taxon>
        <taxon>Bilifractor</taxon>
    </lineage>
</organism>
<dbReference type="EMBL" id="VUMV01000007">
    <property type="protein sequence ID" value="MST82541.1"/>
    <property type="molecule type" value="Genomic_DNA"/>
</dbReference>
<reference evidence="1 2" key="1">
    <citation type="submission" date="2019-08" db="EMBL/GenBank/DDBJ databases">
        <title>In-depth cultivation of the pig gut microbiome towards novel bacterial diversity and tailored functional studies.</title>
        <authorList>
            <person name="Wylensek D."/>
            <person name="Hitch T.C.A."/>
            <person name="Clavel T."/>
        </authorList>
    </citation>
    <scope>NUCLEOTIDE SEQUENCE [LARGE SCALE GENOMIC DNA]</scope>
    <source>
        <strain evidence="1 2">Oil+RF-744-WCA-WT-13</strain>
    </source>
</reference>
<dbReference type="AlphaFoldDB" id="A0A7X2TQ75"/>
<proteinExistence type="predicted"/>
<name>A0A7X2TQ75_9FIRM</name>
<dbReference type="Proteomes" id="UP000466864">
    <property type="component" value="Unassembled WGS sequence"/>
</dbReference>
<gene>
    <name evidence="1" type="ORF">FYJ60_09455</name>
</gene>
<evidence type="ECO:0000313" key="1">
    <source>
        <dbReference type="EMBL" id="MST82541.1"/>
    </source>
</evidence>
<comment type="caution">
    <text evidence="1">The sequence shown here is derived from an EMBL/GenBank/DDBJ whole genome shotgun (WGS) entry which is preliminary data.</text>
</comment>
<accession>A0A7X2TQ75</accession>
<sequence length="172" mass="19765">MVNEKYLLDANSFVTPYQNYYPFDFVPAYWRQLEPLLKQDNISVMDVVRDEILKGGDKLTEWIMAIEGINILDRRDPKILESYTRVLKFIQDSPFYNDKALRVWSDASVADPWLIAAASAYGYVIVTIESGAGKINPKTPSGRPKIPDIARIMGVRCENLFYFIRKTGIKFT</sequence>
<dbReference type="RefSeq" id="WP_154458459.1">
    <property type="nucleotide sequence ID" value="NZ_VUMV01000007.1"/>
</dbReference>
<dbReference type="InterPro" id="IPR016541">
    <property type="entry name" value="UCP008505"/>
</dbReference>
<dbReference type="PIRSF" id="PIRSF008505">
    <property type="entry name" value="UCP008505"/>
    <property type="match status" value="1"/>
</dbReference>
<protein>
    <submittedName>
        <fullName evidence="1">DUF4411 family protein</fullName>
    </submittedName>
</protein>